<dbReference type="PROSITE" id="PS50110">
    <property type="entry name" value="RESPONSE_REGULATORY"/>
    <property type="match status" value="1"/>
</dbReference>
<dbReference type="InterPro" id="IPR001789">
    <property type="entry name" value="Sig_transdc_resp-reg_receiver"/>
</dbReference>
<dbReference type="EMBL" id="CP022540">
    <property type="protein sequence ID" value="ASP18854.1"/>
    <property type="molecule type" value="Genomic_DNA"/>
</dbReference>
<keyword evidence="4" id="KW-1185">Reference proteome</keyword>
<gene>
    <name evidence="3" type="ORF">ANTHELSMS3_00128</name>
</gene>
<organism evidence="3 4">
    <name type="scientific">Antarctobacter heliothermus</name>
    <dbReference type="NCBI Taxonomy" id="74033"/>
    <lineage>
        <taxon>Bacteria</taxon>
        <taxon>Pseudomonadati</taxon>
        <taxon>Pseudomonadota</taxon>
        <taxon>Alphaproteobacteria</taxon>
        <taxon>Rhodobacterales</taxon>
        <taxon>Roseobacteraceae</taxon>
        <taxon>Antarctobacter</taxon>
    </lineage>
</organism>
<dbReference type="Gene3D" id="3.40.50.2300">
    <property type="match status" value="1"/>
</dbReference>
<feature type="modified residue" description="4-aspartylphosphate" evidence="1">
    <location>
        <position position="51"/>
    </location>
</feature>
<dbReference type="AlphaFoldDB" id="A0A222DY03"/>
<feature type="domain" description="Response regulatory" evidence="2">
    <location>
        <begin position="2"/>
        <end position="117"/>
    </location>
</feature>
<dbReference type="GO" id="GO:0000160">
    <property type="term" value="P:phosphorelay signal transduction system"/>
    <property type="evidence" value="ECO:0007669"/>
    <property type="project" value="InterPro"/>
</dbReference>
<reference evidence="3 4" key="1">
    <citation type="submission" date="2017-07" db="EMBL/GenBank/DDBJ databases">
        <title>Genome Sequence of Antarctobacter heliothermus Strain SMS3 Isolated from a culture of the Diatom Skeletonema marinoi.</title>
        <authorList>
            <person name="Topel M."/>
            <person name="Pinder M.I.M."/>
            <person name="Johansson O.N."/>
            <person name="Kourtchenko O."/>
            <person name="Godhe A."/>
            <person name="Clarke A.K."/>
        </authorList>
    </citation>
    <scope>NUCLEOTIDE SEQUENCE [LARGE SCALE GENOMIC DNA]</scope>
    <source>
        <strain evidence="3 4">SMS3</strain>
    </source>
</reference>
<protein>
    <submittedName>
        <fullName evidence="3">Two-component system response regulator OmpR</fullName>
    </submittedName>
</protein>
<sequence>MNVLIVESSKPLAQLWQRHLQRSGVDVWTAYTQNAAFELLETHSFQVIILDVVVENDSTLAVSDIAQFRQPDARVIFVTNTSFFSDGSIFNLCANACAYLPSSTPPDDLTNMVHHYARAS</sequence>
<dbReference type="Proteomes" id="UP000203589">
    <property type="component" value="Chromosome"/>
</dbReference>
<evidence type="ECO:0000259" key="2">
    <source>
        <dbReference type="PROSITE" id="PS50110"/>
    </source>
</evidence>
<dbReference type="OrthoDB" id="7874292at2"/>
<proteinExistence type="predicted"/>
<dbReference type="RefSeq" id="WP_094036834.1">
    <property type="nucleotide sequence ID" value="NZ_CP022540.1"/>
</dbReference>
<evidence type="ECO:0000313" key="3">
    <source>
        <dbReference type="EMBL" id="ASP18854.1"/>
    </source>
</evidence>
<name>A0A222DY03_9RHOB</name>
<accession>A0A222DY03</accession>
<dbReference type="KEGG" id="aht:ANTHELSMS3_00128"/>
<dbReference type="InterPro" id="IPR011006">
    <property type="entry name" value="CheY-like_superfamily"/>
</dbReference>
<evidence type="ECO:0000256" key="1">
    <source>
        <dbReference type="PROSITE-ProRule" id="PRU00169"/>
    </source>
</evidence>
<evidence type="ECO:0000313" key="4">
    <source>
        <dbReference type="Proteomes" id="UP000203589"/>
    </source>
</evidence>
<dbReference type="SUPFAM" id="SSF52172">
    <property type="entry name" value="CheY-like"/>
    <property type="match status" value="1"/>
</dbReference>
<dbReference type="Pfam" id="PF00072">
    <property type="entry name" value="Response_reg"/>
    <property type="match status" value="1"/>
</dbReference>
<keyword evidence="1" id="KW-0597">Phosphoprotein</keyword>